<feature type="transmembrane region" description="Helical" evidence="6">
    <location>
        <begin position="356"/>
        <end position="380"/>
    </location>
</feature>
<feature type="transmembrane region" description="Helical" evidence="6">
    <location>
        <begin position="147"/>
        <end position="169"/>
    </location>
</feature>
<dbReference type="InterPro" id="IPR036259">
    <property type="entry name" value="MFS_trans_sf"/>
</dbReference>
<keyword evidence="2" id="KW-0813">Transport</keyword>
<evidence type="ECO:0000313" key="9">
    <source>
        <dbReference type="Proteomes" id="UP000054618"/>
    </source>
</evidence>
<dbReference type="STRING" id="45073.Lqui_1751"/>
<feature type="domain" description="Major facilitator superfamily (MFS) profile" evidence="7">
    <location>
        <begin position="9"/>
        <end position="410"/>
    </location>
</feature>
<dbReference type="Gene3D" id="1.20.1250.20">
    <property type="entry name" value="MFS general substrate transporter like domains"/>
    <property type="match status" value="1"/>
</dbReference>
<protein>
    <submittedName>
        <fullName evidence="8">Transporter of the major facilitator superfamily (MFS)</fullName>
    </submittedName>
</protein>
<keyword evidence="4 6" id="KW-1133">Transmembrane helix</keyword>
<dbReference type="PROSITE" id="PS50850">
    <property type="entry name" value="MFS"/>
    <property type="match status" value="1"/>
</dbReference>
<evidence type="ECO:0000256" key="3">
    <source>
        <dbReference type="ARBA" id="ARBA00022692"/>
    </source>
</evidence>
<evidence type="ECO:0000256" key="6">
    <source>
        <dbReference type="SAM" id="Phobius"/>
    </source>
</evidence>
<feature type="transmembrane region" description="Helical" evidence="6">
    <location>
        <begin position="386"/>
        <end position="405"/>
    </location>
</feature>
<dbReference type="AlphaFoldDB" id="A0A0W0Y0V1"/>
<evidence type="ECO:0000256" key="5">
    <source>
        <dbReference type="ARBA" id="ARBA00023136"/>
    </source>
</evidence>
<organism evidence="8 9">
    <name type="scientific">Legionella quinlivanii</name>
    <dbReference type="NCBI Taxonomy" id="45073"/>
    <lineage>
        <taxon>Bacteria</taxon>
        <taxon>Pseudomonadati</taxon>
        <taxon>Pseudomonadota</taxon>
        <taxon>Gammaproteobacteria</taxon>
        <taxon>Legionellales</taxon>
        <taxon>Legionellaceae</taxon>
        <taxon>Legionella</taxon>
    </lineage>
</organism>
<dbReference type="PATRIC" id="fig|45073.5.peg.1848"/>
<keyword evidence="5 6" id="KW-0472">Membrane</keyword>
<feature type="transmembrane region" description="Helical" evidence="6">
    <location>
        <begin position="323"/>
        <end position="344"/>
    </location>
</feature>
<reference evidence="8 9" key="1">
    <citation type="submission" date="2015-11" db="EMBL/GenBank/DDBJ databases">
        <title>Genomic analysis of 38 Legionella species identifies large and diverse effector repertoires.</title>
        <authorList>
            <person name="Burstein D."/>
            <person name="Amaro F."/>
            <person name="Zusman T."/>
            <person name="Lifshitz Z."/>
            <person name="Cohen O."/>
            <person name="Gilbert J.A."/>
            <person name="Pupko T."/>
            <person name="Shuman H.A."/>
            <person name="Segal G."/>
        </authorList>
    </citation>
    <scope>NUCLEOTIDE SEQUENCE [LARGE SCALE GENOMIC DNA]</scope>
    <source>
        <strain evidence="8 9">CDC#1442-AUS-E</strain>
    </source>
</reference>
<proteinExistence type="predicted"/>
<feature type="transmembrane region" description="Helical" evidence="6">
    <location>
        <begin position="7"/>
        <end position="34"/>
    </location>
</feature>
<dbReference type="GO" id="GO:0022857">
    <property type="term" value="F:transmembrane transporter activity"/>
    <property type="evidence" value="ECO:0007669"/>
    <property type="project" value="InterPro"/>
</dbReference>
<dbReference type="RefSeq" id="WP_058507836.1">
    <property type="nucleotide sequence ID" value="NZ_CAAAIK010000001.1"/>
</dbReference>
<feature type="transmembrane region" description="Helical" evidence="6">
    <location>
        <begin position="181"/>
        <end position="201"/>
    </location>
</feature>
<sequence>MTKQKSLTAILPLFLVLFIDGMGLGLLFPILNAIIIEPGSGFLPASLSEGMRDFYYGLTIGIFMLCWFFGAAVLGDLSDNVGRKKSLMICLVGAFLGYLLSAIAIMCSSFWALILGRMIAGFTAGSQPIAQAAIVDVSSEDNKARNIGWILLAVSLGFVLGPVFGGLLSDSRLVSWFNFSTPMYFAAAISLFNAIILAFSFKETFTAGNEKINIRWHHSINIIISAFKHPKIAKYSVVLLIMIFGWSNYFSFIPMYLFQYYHYSVMENSFFLAFMGLGFSIGCGYIVDFCTKRFEYNRVVIIGLLITASQVLIMLLAEQAWVAWAATFIIGISLSVAYSVLLTIFSHLVSAREQGWVMGVTGSIMALCFGLTSLFTGMIAQVGASLPMLLAVGGLTFSAWVLWIVKSTIRLASPFHSPVQEISEEVL</sequence>
<evidence type="ECO:0000256" key="1">
    <source>
        <dbReference type="ARBA" id="ARBA00004141"/>
    </source>
</evidence>
<evidence type="ECO:0000256" key="2">
    <source>
        <dbReference type="ARBA" id="ARBA00022448"/>
    </source>
</evidence>
<feature type="transmembrane region" description="Helical" evidence="6">
    <location>
        <begin position="54"/>
        <end position="75"/>
    </location>
</feature>
<feature type="transmembrane region" description="Helical" evidence="6">
    <location>
        <begin position="237"/>
        <end position="258"/>
    </location>
</feature>
<gene>
    <name evidence="8" type="ORF">Lqui_1751</name>
</gene>
<dbReference type="OrthoDB" id="9764259at2"/>
<feature type="transmembrane region" description="Helical" evidence="6">
    <location>
        <begin position="270"/>
        <end position="287"/>
    </location>
</feature>
<feature type="transmembrane region" description="Helical" evidence="6">
    <location>
        <begin position="87"/>
        <end position="112"/>
    </location>
</feature>
<dbReference type="Pfam" id="PF07690">
    <property type="entry name" value="MFS_1"/>
    <property type="match status" value="1"/>
</dbReference>
<evidence type="ECO:0000256" key="4">
    <source>
        <dbReference type="ARBA" id="ARBA00022989"/>
    </source>
</evidence>
<dbReference type="GO" id="GO:0016020">
    <property type="term" value="C:membrane"/>
    <property type="evidence" value="ECO:0007669"/>
    <property type="project" value="UniProtKB-SubCell"/>
</dbReference>
<dbReference type="InterPro" id="IPR020846">
    <property type="entry name" value="MFS_dom"/>
</dbReference>
<keyword evidence="3 6" id="KW-0812">Transmembrane</keyword>
<evidence type="ECO:0000259" key="7">
    <source>
        <dbReference type="PROSITE" id="PS50850"/>
    </source>
</evidence>
<keyword evidence="9" id="KW-1185">Reference proteome</keyword>
<dbReference type="PANTHER" id="PTHR23504">
    <property type="entry name" value="MAJOR FACILITATOR SUPERFAMILY DOMAIN-CONTAINING PROTEIN 10"/>
    <property type="match status" value="1"/>
</dbReference>
<dbReference type="Proteomes" id="UP000054618">
    <property type="component" value="Unassembled WGS sequence"/>
</dbReference>
<feature type="transmembrane region" description="Helical" evidence="6">
    <location>
        <begin position="299"/>
        <end position="317"/>
    </location>
</feature>
<feature type="transmembrane region" description="Helical" evidence="6">
    <location>
        <begin position="118"/>
        <end position="135"/>
    </location>
</feature>
<evidence type="ECO:0000313" key="8">
    <source>
        <dbReference type="EMBL" id="KTD50426.1"/>
    </source>
</evidence>
<dbReference type="InterPro" id="IPR011701">
    <property type="entry name" value="MFS"/>
</dbReference>
<dbReference type="SUPFAM" id="SSF103473">
    <property type="entry name" value="MFS general substrate transporter"/>
    <property type="match status" value="1"/>
</dbReference>
<name>A0A0W0Y0V1_9GAMM</name>
<accession>A0A0W0Y0V1</accession>
<comment type="caution">
    <text evidence="8">The sequence shown here is derived from an EMBL/GenBank/DDBJ whole genome shotgun (WGS) entry which is preliminary data.</text>
</comment>
<dbReference type="PANTHER" id="PTHR23504:SF15">
    <property type="entry name" value="MAJOR FACILITATOR SUPERFAMILY (MFS) PROFILE DOMAIN-CONTAINING PROTEIN"/>
    <property type="match status" value="1"/>
</dbReference>
<comment type="subcellular location">
    <subcellularLocation>
        <location evidence="1">Membrane</location>
        <topology evidence="1">Multi-pass membrane protein</topology>
    </subcellularLocation>
</comment>
<dbReference type="EMBL" id="LNYS01000008">
    <property type="protein sequence ID" value="KTD50426.1"/>
    <property type="molecule type" value="Genomic_DNA"/>
</dbReference>